<dbReference type="RefSeq" id="WP_007745482.1">
    <property type="nucleotide sequence ID" value="NZ_CM001398.1"/>
</dbReference>
<dbReference type="HOGENOM" id="CLU_2509426_0_0_9"/>
<evidence type="ECO:0000313" key="2">
    <source>
        <dbReference type="EMBL" id="EHN58892.1"/>
    </source>
</evidence>
<keyword evidence="3" id="KW-1185">Reference proteome</keyword>
<accession>G9WI07</accession>
<dbReference type="PATRIC" id="fig|1045004.4.peg.785"/>
<comment type="caution">
    <text evidence="2">The sequence shown here is derived from an EMBL/GenBank/DDBJ whole genome shotgun (WGS) entry which is preliminary data.</text>
</comment>
<evidence type="ECO:0000256" key="1">
    <source>
        <dbReference type="SAM" id="Phobius"/>
    </source>
</evidence>
<evidence type="ECO:0000313" key="3">
    <source>
        <dbReference type="Proteomes" id="UP000004959"/>
    </source>
</evidence>
<keyword evidence="1" id="KW-0472">Membrane</keyword>
<keyword evidence="1" id="KW-1133">Transmembrane helix</keyword>
<sequence length="85" mass="9915">MKKLIKTTLGYVLFFLIFDLVISFGLRGIIDLVAGHGYQVATYVKRSILDMPSTFIFFFFWGWVEYSYRKHQAKKRALASNTNPK</sequence>
<name>G9WI07_9LACO</name>
<keyword evidence="1" id="KW-0812">Transmembrane</keyword>
<dbReference type="STRING" id="336988.NT96_08435"/>
<dbReference type="AlphaFoldDB" id="G9WI07"/>
<dbReference type="EMBL" id="AFVZ01000001">
    <property type="protein sequence ID" value="EHN58892.1"/>
    <property type="molecule type" value="Genomic_DNA"/>
</dbReference>
<organism evidence="2 3">
    <name type="scientific">Oenococcus kitaharae DSM 17330</name>
    <dbReference type="NCBI Taxonomy" id="1045004"/>
    <lineage>
        <taxon>Bacteria</taxon>
        <taxon>Bacillati</taxon>
        <taxon>Bacillota</taxon>
        <taxon>Bacilli</taxon>
        <taxon>Lactobacillales</taxon>
        <taxon>Lactobacillaceae</taxon>
        <taxon>Oenococcus</taxon>
    </lineage>
</organism>
<dbReference type="Proteomes" id="UP000004959">
    <property type="component" value="Chromosome"/>
</dbReference>
<feature type="transmembrane region" description="Helical" evidence="1">
    <location>
        <begin position="50"/>
        <end position="68"/>
    </location>
</feature>
<gene>
    <name evidence="2" type="ORF">OKIT_0783</name>
</gene>
<protein>
    <submittedName>
        <fullName evidence="2">Uncharacterized protein</fullName>
    </submittedName>
</protein>
<reference evidence="2 3" key="1">
    <citation type="journal article" date="2012" name="PLoS ONE">
        <title>Functional divergence in the genus oenococcus as predicted by genome sequencing of the newly-described species, Oenococcus kitaharae.</title>
        <authorList>
            <person name="Borneman A.R."/>
            <person name="McCarthy J.M."/>
            <person name="Chambers P.J."/>
            <person name="Bartowsky E.J."/>
        </authorList>
    </citation>
    <scope>NUCLEOTIDE SEQUENCE [LARGE SCALE GENOMIC DNA]</scope>
    <source>
        <strain evidence="3">DSM17330</strain>
    </source>
</reference>
<proteinExistence type="predicted"/>
<feature type="transmembrane region" description="Helical" evidence="1">
    <location>
        <begin position="12"/>
        <end position="30"/>
    </location>
</feature>